<dbReference type="OrthoDB" id="6021743at2759"/>
<gene>
    <name evidence="4" type="ORF">WH47_00114</name>
</gene>
<proteinExistence type="predicted"/>
<evidence type="ECO:0000259" key="3">
    <source>
        <dbReference type="Pfam" id="PF12660"/>
    </source>
</evidence>
<dbReference type="Proteomes" id="UP000053825">
    <property type="component" value="Unassembled WGS sequence"/>
</dbReference>
<dbReference type="GO" id="GO:0006384">
    <property type="term" value="P:transcription initiation at RNA polymerase III promoter"/>
    <property type="evidence" value="ECO:0007669"/>
    <property type="project" value="InterPro"/>
</dbReference>
<dbReference type="PANTHER" id="PTHR15496:SF2">
    <property type="entry name" value="GENERAL TRANSCRIPTION FACTOR 3C POLYPEPTIDE 4"/>
    <property type="match status" value="1"/>
</dbReference>
<feature type="domain" description="Transcription factor IIIC putative zinc-finger" evidence="3">
    <location>
        <begin position="571"/>
        <end position="630"/>
    </location>
</feature>
<evidence type="ECO:0000313" key="4">
    <source>
        <dbReference type="EMBL" id="KOC67244.1"/>
    </source>
</evidence>
<dbReference type="Pfam" id="PF12657">
    <property type="entry name" value="TFIIIC_delta"/>
    <property type="match status" value="1"/>
</dbReference>
<dbReference type="InterPro" id="IPR024761">
    <property type="entry name" value="TFIIIC_delta_N"/>
</dbReference>
<evidence type="ECO:0008006" key="6">
    <source>
        <dbReference type="Google" id="ProtNLM"/>
    </source>
</evidence>
<dbReference type="STRING" id="597456.A0A0L7R8S3"/>
<dbReference type="InterPro" id="IPR015943">
    <property type="entry name" value="WD40/YVTN_repeat-like_dom_sf"/>
</dbReference>
<protein>
    <recommendedName>
        <fullName evidence="6">Transcription factor IIIC 90kDa subunit N-terminal domain-containing protein</fullName>
    </recommendedName>
</protein>
<dbReference type="GO" id="GO:0004402">
    <property type="term" value="F:histone acetyltransferase activity"/>
    <property type="evidence" value="ECO:0007669"/>
    <property type="project" value="InterPro"/>
</dbReference>
<dbReference type="Gene3D" id="2.130.10.10">
    <property type="entry name" value="YVTN repeat-like/Quinoprotein amine dehydrogenase"/>
    <property type="match status" value="1"/>
</dbReference>
<accession>A0A0L7R8S3</accession>
<feature type="region of interest" description="Disordered" evidence="1">
    <location>
        <begin position="661"/>
        <end position="687"/>
    </location>
</feature>
<sequence>METEEIYSLTISPPIISKFAVEWSEDNHISILTEKGIHIFEFIPSPMSPYGTIKFSRSFIYAPSTFPTEMISNKIEPKIWNMHREAIYSLIMEESLTPKLSNVREMVPKIVYFSWSPQNLIHPSKCLLAILTSAGAIMIVYKISTDWYPAYDLSSMRYNTMEKEINRKLKDKKNNPISFITLKTCIKALQASCFTWSKLFIDFAYFAVAYHNGDIIIYKIPKLSDYKEILSPKIMGTIRLNECIKINTLHWISTNDTKEFLIIIGYLDGRIYGLKIRDHNQSLELKSTEKYYDYADRIPISVIRTFAQTDGTQKSMQYLQLEGFMISGMTCISADYALATTENGAMFAINTQKNYLSKIKVKNRLSQIHVRCLGLARSLSSVIFINITSPSTTYDHLLLKEPSKICMFGLKDKNWDPLFVLKETKHERFDQLWDCLEVIRIKAAKASEPSTVLPKVPSNLESLSLHELRITMWISVMMEICKKKQVIQGVGSIAGEISEAQPLIFVHIACNYLMHLESKSSLLEEHKLSINLLRMYLEVYLAGEENEEASFLTKCARDVLNKTSYLNQNKIETCNLCGEIINDLAWKVAMCPQGHILPRCAITLLQITSVQYGTCPICGLIFHSCLDQEFKETRCLFCDVPALQENRVLDTKCYIPKEKSLSKPQSHIPEVPEDREMETIADESSNV</sequence>
<dbReference type="InterPro" id="IPR044230">
    <property type="entry name" value="GTF3C4"/>
</dbReference>
<dbReference type="EMBL" id="KQ414631">
    <property type="protein sequence ID" value="KOC67244.1"/>
    <property type="molecule type" value="Genomic_DNA"/>
</dbReference>
<dbReference type="GO" id="GO:0000127">
    <property type="term" value="C:transcription factor TFIIIC complex"/>
    <property type="evidence" value="ECO:0007669"/>
    <property type="project" value="InterPro"/>
</dbReference>
<dbReference type="SUPFAM" id="SSF50978">
    <property type="entry name" value="WD40 repeat-like"/>
    <property type="match status" value="1"/>
</dbReference>
<keyword evidence="5" id="KW-1185">Reference proteome</keyword>
<name>A0A0L7R8S3_9HYME</name>
<feature type="domain" description="Transcription factor IIIC 90kDa subunit N-terminal" evidence="2">
    <location>
        <begin position="23"/>
        <end position="359"/>
    </location>
</feature>
<evidence type="ECO:0000256" key="1">
    <source>
        <dbReference type="SAM" id="MobiDB-lite"/>
    </source>
</evidence>
<dbReference type="Pfam" id="PF12660">
    <property type="entry name" value="zf-TFIIIC"/>
    <property type="match status" value="1"/>
</dbReference>
<evidence type="ECO:0000313" key="5">
    <source>
        <dbReference type="Proteomes" id="UP000053825"/>
    </source>
</evidence>
<dbReference type="AlphaFoldDB" id="A0A0L7R8S3"/>
<reference evidence="4 5" key="1">
    <citation type="submission" date="2015-07" db="EMBL/GenBank/DDBJ databases">
        <title>The genome of Habropoda laboriosa.</title>
        <authorList>
            <person name="Pan H."/>
            <person name="Kapheim K."/>
        </authorList>
    </citation>
    <scope>NUCLEOTIDE SEQUENCE [LARGE SCALE GENOMIC DNA]</scope>
    <source>
        <strain evidence="4">0110345459</strain>
    </source>
</reference>
<dbReference type="InterPro" id="IPR024764">
    <property type="entry name" value="TFIIIC_Znf"/>
</dbReference>
<dbReference type="PANTHER" id="PTHR15496">
    <property type="entry name" value="GENERAL TRANSCRIPTION FACTOR 3C POLYPEPTIDE 4 FAMILY"/>
    <property type="match status" value="1"/>
</dbReference>
<evidence type="ECO:0000259" key="2">
    <source>
        <dbReference type="Pfam" id="PF12657"/>
    </source>
</evidence>
<organism evidence="4 5">
    <name type="scientific">Habropoda laboriosa</name>
    <dbReference type="NCBI Taxonomy" id="597456"/>
    <lineage>
        <taxon>Eukaryota</taxon>
        <taxon>Metazoa</taxon>
        <taxon>Ecdysozoa</taxon>
        <taxon>Arthropoda</taxon>
        <taxon>Hexapoda</taxon>
        <taxon>Insecta</taxon>
        <taxon>Pterygota</taxon>
        <taxon>Neoptera</taxon>
        <taxon>Endopterygota</taxon>
        <taxon>Hymenoptera</taxon>
        <taxon>Apocrita</taxon>
        <taxon>Aculeata</taxon>
        <taxon>Apoidea</taxon>
        <taxon>Anthophila</taxon>
        <taxon>Apidae</taxon>
        <taxon>Habropoda</taxon>
    </lineage>
</organism>
<dbReference type="InterPro" id="IPR036322">
    <property type="entry name" value="WD40_repeat_dom_sf"/>
</dbReference>